<organism evidence="10 11">
    <name type="scientific">Gracilibacillus orientalis</name>
    <dbReference type="NCBI Taxonomy" id="334253"/>
    <lineage>
        <taxon>Bacteria</taxon>
        <taxon>Bacillati</taxon>
        <taxon>Bacillota</taxon>
        <taxon>Bacilli</taxon>
        <taxon>Bacillales</taxon>
        <taxon>Bacillaceae</taxon>
        <taxon>Gracilibacillus</taxon>
    </lineage>
</organism>
<sequence>MAKELKFSEEARRAMLRGVDTLANAVKVTLGPKGRNVVLDKKYGSPLITNDGVTIAKEIELEDKFENMGAQLVSEVASQTNDVAGDGTTTATVLAQAMIQEGLKNVASGANPVGVRRGIENAVEIATAELRKVSKPIESRESIAQVASISSGDDEVGQLIAEAMERVGNDGVITIEESKGFNTELEVVEGMQFDRGYASPYMVTDQDKMEAVLEDPYILVTDKKINNIQEVLPVLEQVVQQGKPLLLIAEDVEGEALATLVLNKLRGTFNAVTVKAPGFGDRRKAMLEDIAVLTGAEVVTEDLGLELKNTTIEQLGRASKIVVTKDNTTMVEGSGDPEQISSRVAQIRAQVEETTSEFDKEKLQERLAKLAGGVAVVKVGAATETELKERKLRIEDALNSTRAAVQEGIVSGGGTALLNVYKQVADLNLEGDEATGVNIVLRALEEPVRQIAANAGLEGSIIVERLKGEKVGVGFNAATGDWVDMIEAGIVDPTKVTRSALQNAGSVAAMFLTTEAVVADLPDEDGGAGGGMPDMGGMGGGMPGMM</sequence>
<comment type="subunit">
    <text evidence="6 8">Forms a cylinder of 14 subunits composed of two heptameric rings stacked back-to-back. Interacts with the co-chaperonin GroES.</text>
</comment>
<dbReference type="SUPFAM" id="SSF52029">
    <property type="entry name" value="GroEL apical domain-like"/>
    <property type="match status" value="1"/>
</dbReference>
<feature type="region of interest" description="Disordered" evidence="9">
    <location>
        <begin position="524"/>
        <end position="546"/>
    </location>
</feature>
<dbReference type="NCBIfam" id="TIGR02348">
    <property type="entry name" value="GroEL"/>
    <property type="match status" value="1"/>
</dbReference>
<dbReference type="InterPro" id="IPR027410">
    <property type="entry name" value="TCP-1-like_intermed_sf"/>
</dbReference>
<dbReference type="NCBIfam" id="NF009488">
    <property type="entry name" value="PRK12850.1"/>
    <property type="match status" value="1"/>
</dbReference>
<dbReference type="FunFam" id="1.10.560.10:FF:000001">
    <property type="entry name" value="60 kDa chaperonin"/>
    <property type="match status" value="1"/>
</dbReference>
<dbReference type="NCBIfam" id="NF009487">
    <property type="entry name" value="PRK12849.1"/>
    <property type="match status" value="1"/>
</dbReference>
<gene>
    <name evidence="6" type="primary">groEL</name>
    <name evidence="6" type="synonym">groL</name>
    <name evidence="10" type="ORF">SAMN04487943_108170</name>
</gene>
<comment type="function">
    <text evidence="6 8">Together with its co-chaperonin GroES, plays an essential role in assisting protein folding. The GroEL-GroES system forms a nano-cage that allows encapsulation of the non-native substrate proteins and provides a physical environment optimized to promote and accelerate protein folding.</text>
</comment>
<dbReference type="InterPro" id="IPR018370">
    <property type="entry name" value="Chaperonin_Cpn60_CS"/>
</dbReference>
<dbReference type="InterPro" id="IPR001844">
    <property type="entry name" value="Cpn60/GroEL"/>
</dbReference>
<dbReference type="OrthoDB" id="9766614at2"/>
<evidence type="ECO:0000256" key="4">
    <source>
        <dbReference type="ARBA" id="ARBA00023186"/>
    </source>
</evidence>
<feature type="binding site" evidence="6">
    <location>
        <position position="413"/>
    </location>
    <ligand>
        <name>ATP</name>
        <dbReference type="ChEBI" id="CHEBI:30616"/>
    </ligand>
</feature>
<dbReference type="SUPFAM" id="SSF48592">
    <property type="entry name" value="GroEL equatorial domain-like"/>
    <property type="match status" value="1"/>
</dbReference>
<evidence type="ECO:0000256" key="6">
    <source>
        <dbReference type="HAMAP-Rule" id="MF_00600"/>
    </source>
</evidence>
<accession>A0A1I4NFT8</accession>
<feature type="binding site" evidence="6">
    <location>
        <begin position="476"/>
        <end position="478"/>
    </location>
    <ligand>
        <name>ATP</name>
        <dbReference type="ChEBI" id="CHEBI:30616"/>
    </ligand>
</feature>
<dbReference type="HAMAP" id="MF_00600">
    <property type="entry name" value="CH60"/>
    <property type="match status" value="1"/>
</dbReference>
<dbReference type="Proteomes" id="UP000198565">
    <property type="component" value="Unassembled WGS sequence"/>
</dbReference>
<evidence type="ECO:0000256" key="7">
    <source>
        <dbReference type="RuleBase" id="RU000418"/>
    </source>
</evidence>
<dbReference type="NCBIfam" id="NF009489">
    <property type="entry name" value="PRK12851.1"/>
    <property type="match status" value="1"/>
</dbReference>
<dbReference type="InterPro" id="IPR002423">
    <property type="entry name" value="Cpn60/GroEL/TCP-1"/>
</dbReference>
<proteinExistence type="inferred from homology"/>
<dbReference type="EMBL" id="FOTR01000008">
    <property type="protein sequence ID" value="SFM14177.1"/>
    <property type="molecule type" value="Genomic_DNA"/>
</dbReference>
<comment type="similarity">
    <text evidence="1 6 7">Belongs to the chaperonin (HSP60) family.</text>
</comment>
<keyword evidence="3 6" id="KW-0067">ATP-binding</keyword>
<dbReference type="PROSITE" id="PS00296">
    <property type="entry name" value="CHAPERONINS_CPN60"/>
    <property type="match status" value="1"/>
</dbReference>
<protein>
    <recommendedName>
        <fullName evidence="6">Chaperonin GroEL</fullName>
        <ecNumber evidence="6">5.6.1.7</ecNumber>
    </recommendedName>
    <alternativeName>
        <fullName evidence="6">60 kDa chaperonin</fullName>
    </alternativeName>
    <alternativeName>
        <fullName evidence="6">Chaperonin-60</fullName>
        <shortName evidence="6">Cpn60</shortName>
    </alternativeName>
</protein>
<dbReference type="GO" id="GO:0051082">
    <property type="term" value="F:unfolded protein binding"/>
    <property type="evidence" value="ECO:0007669"/>
    <property type="project" value="UniProtKB-UniRule"/>
</dbReference>
<evidence type="ECO:0000313" key="11">
    <source>
        <dbReference type="Proteomes" id="UP000198565"/>
    </source>
</evidence>
<dbReference type="RefSeq" id="WP_091484503.1">
    <property type="nucleotide sequence ID" value="NZ_FOTR01000008.1"/>
</dbReference>
<keyword evidence="5 6" id="KW-0413">Isomerase</keyword>
<evidence type="ECO:0000256" key="9">
    <source>
        <dbReference type="SAM" id="MobiDB-lite"/>
    </source>
</evidence>
<keyword evidence="2 6" id="KW-0547">Nucleotide-binding</keyword>
<dbReference type="PRINTS" id="PR00298">
    <property type="entry name" value="CHAPERONIN60"/>
</dbReference>
<dbReference type="GO" id="GO:0016853">
    <property type="term" value="F:isomerase activity"/>
    <property type="evidence" value="ECO:0007669"/>
    <property type="project" value="UniProtKB-KW"/>
</dbReference>
<dbReference type="GO" id="GO:0005524">
    <property type="term" value="F:ATP binding"/>
    <property type="evidence" value="ECO:0007669"/>
    <property type="project" value="UniProtKB-UniRule"/>
</dbReference>
<dbReference type="GO" id="GO:0140662">
    <property type="term" value="F:ATP-dependent protein folding chaperone"/>
    <property type="evidence" value="ECO:0007669"/>
    <property type="project" value="InterPro"/>
</dbReference>
<dbReference type="FunFam" id="3.50.7.10:FF:000001">
    <property type="entry name" value="60 kDa chaperonin"/>
    <property type="match status" value="1"/>
</dbReference>
<name>A0A1I4NFT8_9BACI</name>
<dbReference type="STRING" id="334253.SAMN04487943_108170"/>
<evidence type="ECO:0000256" key="5">
    <source>
        <dbReference type="ARBA" id="ARBA00023235"/>
    </source>
</evidence>
<dbReference type="Gene3D" id="3.50.7.10">
    <property type="entry name" value="GroEL"/>
    <property type="match status" value="1"/>
</dbReference>
<dbReference type="PANTHER" id="PTHR45633">
    <property type="entry name" value="60 KDA HEAT SHOCK PROTEIN, MITOCHONDRIAL"/>
    <property type="match status" value="1"/>
</dbReference>
<feature type="compositionally biased region" description="Gly residues" evidence="9">
    <location>
        <begin position="527"/>
        <end position="546"/>
    </location>
</feature>
<dbReference type="Pfam" id="PF00118">
    <property type="entry name" value="Cpn60_TCP1"/>
    <property type="match status" value="1"/>
</dbReference>
<dbReference type="NCBIfam" id="NF000592">
    <property type="entry name" value="PRK00013.1"/>
    <property type="match status" value="1"/>
</dbReference>
<dbReference type="EC" id="5.6.1.7" evidence="6"/>
<feature type="binding site" evidence="6">
    <location>
        <begin position="86"/>
        <end position="90"/>
    </location>
    <ligand>
        <name>ATP</name>
        <dbReference type="ChEBI" id="CHEBI:30616"/>
    </ligand>
</feature>
<dbReference type="GO" id="GO:0005737">
    <property type="term" value="C:cytoplasm"/>
    <property type="evidence" value="ECO:0007669"/>
    <property type="project" value="UniProtKB-SubCell"/>
</dbReference>
<dbReference type="InterPro" id="IPR027413">
    <property type="entry name" value="GROEL-like_equatorial_sf"/>
</dbReference>
<dbReference type="SUPFAM" id="SSF54849">
    <property type="entry name" value="GroEL-intermediate domain like"/>
    <property type="match status" value="1"/>
</dbReference>
<evidence type="ECO:0000313" key="10">
    <source>
        <dbReference type="EMBL" id="SFM14177.1"/>
    </source>
</evidence>
<evidence type="ECO:0000256" key="8">
    <source>
        <dbReference type="RuleBase" id="RU000419"/>
    </source>
</evidence>
<keyword evidence="4 6" id="KW-0143">Chaperone</keyword>
<keyword evidence="6" id="KW-0963">Cytoplasm</keyword>
<dbReference type="Gene3D" id="1.10.560.10">
    <property type="entry name" value="GroEL-like equatorial domain"/>
    <property type="match status" value="1"/>
</dbReference>
<feature type="binding site" evidence="6">
    <location>
        <position position="492"/>
    </location>
    <ligand>
        <name>ATP</name>
        <dbReference type="ChEBI" id="CHEBI:30616"/>
    </ligand>
</feature>
<dbReference type="InterPro" id="IPR027409">
    <property type="entry name" value="GroEL-like_apical_dom_sf"/>
</dbReference>
<evidence type="ECO:0000256" key="2">
    <source>
        <dbReference type="ARBA" id="ARBA00022741"/>
    </source>
</evidence>
<evidence type="ECO:0000256" key="1">
    <source>
        <dbReference type="ARBA" id="ARBA00006607"/>
    </source>
</evidence>
<feature type="binding site" evidence="6">
    <location>
        <begin position="29"/>
        <end position="32"/>
    </location>
    <ligand>
        <name>ATP</name>
        <dbReference type="ChEBI" id="CHEBI:30616"/>
    </ligand>
</feature>
<dbReference type="GO" id="GO:0042026">
    <property type="term" value="P:protein refolding"/>
    <property type="evidence" value="ECO:0007669"/>
    <property type="project" value="UniProtKB-UniRule"/>
</dbReference>
<reference evidence="11" key="1">
    <citation type="submission" date="2016-10" db="EMBL/GenBank/DDBJ databases">
        <authorList>
            <person name="Varghese N."/>
            <person name="Submissions S."/>
        </authorList>
    </citation>
    <scope>NUCLEOTIDE SEQUENCE [LARGE SCALE GENOMIC DNA]</scope>
    <source>
        <strain evidence="11">CGMCC 1.4250</strain>
    </source>
</reference>
<comment type="subcellular location">
    <subcellularLocation>
        <location evidence="6">Cytoplasm</location>
    </subcellularLocation>
</comment>
<keyword evidence="11" id="KW-1185">Reference proteome</keyword>
<evidence type="ECO:0000256" key="3">
    <source>
        <dbReference type="ARBA" id="ARBA00022840"/>
    </source>
</evidence>
<dbReference type="AlphaFoldDB" id="A0A1I4NFT8"/>
<comment type="caution">
    <text evidence="6">Lacks conserved residue(s) required for the propagation of feature annotation.</text>
</comment>
<dbReference type="CDD" id="cd03344">
    <property type="entry name" value="GroEL"/>
    <property type="match status" value="1"/>
</dbReference>
<dbReference type="Gene3D" id="3.30.260.10">
    <property type="entry name" value="TCP-1-like chaperonin intermediate domain"/>
    <property type="match status" value="1"/>
</dbReference>